<name>A0A087VYX3_ECHMU</name>
<dbReference type="PANTHER" id="PTHR21054:SF2">
    <property type="entry name" value="MIP04191P"/>
    <property type="match status" value="1"/>
</dbReference>
<evidence type="ECO:0000313" key="1">
    <source>
        <dbReference type="EMBL" id="CDI97418.1"/>
    </source>
</evidence>
<dbReference type="eggNOG" id="KOG4525">
    <property type="taxonomic scope" value="Eukaryota"/>
</dbReference>
<accession>A0A087VYX3</accession>
<reference evidence="1" key="1">
    <citation type="journal article" date="2013" name="Nature">
        <title>The genomes of four tapeworm species reveal adaptations to parasitism.</title>
        <authorList>
            <person name="Tsai I.J."/>
            <person name="Zarowiecki M."/>
            <person name="Holroyd N."/>
            <person name="Garciarrubio A."/>
            <person name="Sanchez-Flores A."/>
            <person name="Brooks K.L."/>
            <person name="Tracey A."/>
            <person name="Bobes R.J."/>
            <person name="Fragoso G."/>
            <person name="Sciutto E."/>
            <person name="Aslett M."/>
            <person name="Beasley H."/>
            <person name="Bennett H.M."/>
            <person name="Cai J."/>
            <person name="Camicia F."/>
            <person name="Clark R."/>
            <person name="Cucher M."/>
            <person name="De Silva N."/>
            <person name="Day T.A."/>
            <person name="Deplazes P."/>
            <person name="Estrada K."/>
            <person name="Fernandez C."/>
            <person name="Holland P.W."/>
            <person name="Hou J."/>
            <person name="Hu S."/>
            <person name="Huckvale T."/>
            <person name="Hung S.S."/>
            <person name="Kamenetzky L."/>
            <person name="Keane J.A."/>
            <person name="Kiss F."/>
            <person name="Koziol U."/>
            <person name="Lambert O."/>
            <person name="Liu K."/>
            <person name="Luo X."/>
            <person name="Luo Y."/>
            <person name="Macchiaroli N."/>
            <person name="Nichol S."/>
            <person name="Paps J."/>
            <person name="Parkinson J."/>
            <person name="Pouchkina-Stantcheva N."/>
            <person name="Riddiford N."/>
            <person name="Rosenzvit M."/>
            <person name="Salinas G."/>
            <person name="Wasmuth J.D."/>
            <person name="Zamanian M."/>
            <person name="Zheng Y."/>
            <person name="Cai X."/>
            <person name="Soberon X."/>
            <person name="Olson P.D."/>
            <person name="Laclette J.P."/>
            <person name="Brehm K."/>
            <person name="Berriman M."/>
            <person name="Garciarrubio A."/>
            <person name="Bobes R.J."/>
            <person name="Fragoso G."/>
            <person name="Sanchez-Flores A."/>
            <person name="Estrada K."/>
            <person name="Cevallos M.A."/>
            <person name="Morett E."/>
            <person name="Gonzalez V."/>
            <person name="Portillo T."/>
            <person name="Ochoa-Leyva A."/>
            <person name="Jose M.V."/>
            <person name="Sciutto E."/>
            <person name="Landa A."/>
            <person name="Jimenez L."/>
            <person name="Valdes V."/>
            <person name="Carrero J.C."/>
            <person name="Larralde C."/>
            <person name="Morales-Montor J."/>
            <person name="Limon-Lason J."/>
            <person name="Soberon X."/>
            <person name="Laclette J.P."/>
        </authorList>
    </citation>
    <scope>NUCLEOTIDE SEQUENCE [LARGE SCALE GENOMIC DNA]</scope>
</reference>
<reference evidence="1" key="2">
    <citation type="submission" date="2015-11" db="EMBL/GenBank/DDBJ databases">
        <authorList>
            <person name="Zhang Y."/>
            <person name="Guo Z."/>
        </authorList>
    </citation>
    <scope>NUCLEOTIDE SEQUENCE</scope>
</reference>
<dbReference type="Pfam" id="PF12044">
    <property type="entry name" value="Metallopep"/>
    <property type="match status" value="2"/>
</dbReference>
<keyword evidence="2" id="KW-1185">Reference proteome</keyword>
<dbReference type="PANTHER" id="PTHR21054">
    <property type="entry name" value="ZINC METALLOPROTEINASE-RELATED"/>
    <property type="match status" value="1"/>
</dbReference>
<dbReference type="AlphaFoldDB" id="A0A087VYX3"/>
<dbReference type="OrthoDB" id="74460at2759"/>
<dbReference type="SUPFAM" id="SSF55486">
    <property type="entry name" value="Metalloproteases ('zincins'), catalytic domain"/>
    <property type="match status" value="1"/>
</dbReference>
<dbReference type="OMA" id="SICPHES"/>
<organism evidence="1 2">
    <name type="scientific">Echinococcus multilocularis</name>
    <name type="common">Fox tapeworm</name>
    <dbReference type="NCBI Taxonomy" id="6211"/>
    <lineage>
        <taxon>Eukaryota</taxon>
        <taxon>Metazoa</taxon>
        <taxon>Spiralia</taxon>
        <taxon>Lophotrochozoa</taxon>
        <taxon>Platyhelminthes</taxon>
        <taxon>Cestoda</taxon>
        <taxon>Eucestoda</taxon>
        <taxon>Cyclophyllidea</taxon>
        <taxon>Taeniidae</taxon>
        <taxon>Echinococcus</taxon>
    </lineage>
</organism>
<dbReference type="Proteomes" id="UP000017246">
    <property type="component" value="Unassembled WGS sequence"/>
</dbReference>
<gene>
    <name evidence="1" type="ORF">EmuJ_000119500</name>
</gene>
<evidence type="ECO:0000313" key="2">
    <source>
        <dbReference type="Proteomes" id="UP000017246"/>
    </source>
</evidence>
<sequence length="541" mass="60944">MLIDSFCVNGSWTVDYPLFLLRGTFLCHSGCHPTTVTKSRSIFFKTPSKIAPEIFFKTLISLDTGSNDASVCCPHISYNFRINRVPTDDTRPYVRCVYVVFSGHDGSFQAPPNVPSDSGSACRRLGLAVRLLQTLTAETIFAETGHRRTFVCAGDLSASSRLQPRVDASPVSAAVWCIQSRISFHEAQNLPPLRLWECLARELDVIFWEDRGRAKWLALASCTEFRPMTSFKMMPTSYEEELVAWHLSDQARCTHGQKASRRLVHACQIHQRLTGGSISTIVDIGIQGNIFEDFYPSGTYWANYTTALGTMLHELGHCFDLDHNFEGIMRRGGDDLNLVLAFPPPGSSSLPEKVQNEYSFRRLSIFQFSGVTFYENVLQVTENAQNQSEIFWGRCVSIGNCGRAFWRKEVAQFLSFHRWFIESPKSMEGCETVLKDGILKSPAGIRLLQVRISEDISSPNLIKLWNLTRHSSAPELPLDASLMQGCIVYHKLFGKSQKRLPITKILHNAFSRLKVPTLKVAVLDSNGYVFQKTISNDCLKR</sequence>
<protein>
    <submittedName>
        <fullName evidence="1">Zinc metalloproteinase YIL108W</fullName>
    </submittedName>
</protein>
<dbReference type="InterPro" id="IPR053002">
    <property type="entry name" value="Metalloproteinase_M10B"/>
</dbReference>
<dbReference type="EMBL" id="LN902844">
    <property type="protein sequence ID" value="CDI97418.1"/>
    <property type="molecule type" value="Genomic_DNA"/>
</dbReference>
<proteinExistence type="predicted"/>
<dbReference type="InterPro" id="IPR021917">
    <property type="entry name" value="Unchr_Zn-peptidase-like"/>
</dbReference>